<reference evidence="2 3" key="1">
    <citation type="submission" date="2019-04" db="EMBL/GenBank/DDBJ databases">
        <authorList>
            <consortium name="DOE Joint Genome Institute"/>
            <person name="Mondo S."/>
            <person name="Kjaerbolling I."/>
            <person name="Vesth T."/>
            <person name="Frisvad J.C."/>
            <person name="Nybo J.L."/>
            <person name="Theobald S."/>
            <person name="Kildgaard S."/>
            <person name="Isbrandt T."/>
            <person name="Kuo A."/>
            <person name="Sato A."/>
            <person name="Lyhne E.K."/>
            <person name="Kogle M.E."/>
            <person name="Wiebenga A."/>
            <person name="Kun R.S."/>
            <person name="Lubbers R.J."/>
            <person name="Makela M.R."/>
            <person name="Barry K."/>
            <person name="Chovatia M."/>
            <person name="Clum A."/>
            <person name="Daum C."/>
            <person name="Haridas S."/>
            <person name="He G."/>
            <person name="LaButti K."/>
            <person name="Lipzen A."/>
            <person name="Riley R."/>
            <person name="Salamov A."/>
            <person name="Simmons B.A."/>
            <person name="Magnuson J.K."/>
            <person name="Henrissat B."/>
            <person name="Mortensen U.H."/>
            <person name="Larsen T.O."/>
            <person name="Devries R.P."/>
            <person name="Grigoriev I.V."/>
            <person name="Machida M."/>
            <person name="Baker S.E."/>
            <person name="Andersen M.R."/>
            <person name="Cantor M.N."/>
            <person name="Hua S.X."/>
        </authorList>
    </citation>
    <scope>NUCLEOTIDE SEQUENCE [LARGE SCALE GENOMIC DNA]</scope>
    <source>
        <strain evidence="2 3">CBS 117616</strain>
    </source>
</reference>
<evidence type="ECO:0000256" key="1">
    <source>
        <dbReference type="SAM" id="MobiDB-lite"/>
    </source>
</evidence>
<gene>
    <name evidence="2" type="ORF">BDV36DRAFT_293105</name>
</gene>
<feature type="compositionally biased region" description="Basic and acidic residues" evidence="1">
    <location>
        <begin position="11"/>
        <end position="27"/>
    </location>
</feature>
<protein>
    <submittedName>
        <fullName evidence="2">Uncharacterized protein</fullName>
    </submittedName>
</protein>
<keyword evidence="3" id="KW-1185">Reference proteome</keyword>
<evidence type="ECO:0000313" key="2">
    <source>
        <dbReference type="EMBL" id="KAE8420684.1"/>
    </source>
</evidence>
<dbReference type="EMBL" id="ML735707">
    <property type="protein sequence ID" value="KAE8420684.1"/>
    <property type="molecule type" value="Genomic_DNA"/>
</dbReference>
<dbReference type="Proteomes" id="UP000325395">
    <property type="component" value="Unassembled WGS sequence"/>
</dbReference>
<evidence type="ECO:0000313" key="3">
    <source>
        <dbReference type="Proteomes" id="UP000325395"/>
    </source>
</evidence>
<organism evidence="2 3">
    <name type="scientific">Aspergillus pseudocaelatus</name>
    <dbReference type="NCBI Taxonomy" id="1825620"/>
    <lineage>
        <taxon>Eukaryota</taxon>
        <taxon>Fungi</taxon>
        <taxon>Dikarya</taxon>
        <taxon>Ascomycota</taxon>
        <taxon>Pezizomycotina</taxon>
        <taxon>Eurotiomycetes</taxon>
        <taxon>Eurotiomycetidae</taxon>
        <taxon>Eurotiales</taxon>
        <taxon>Aspergillaceae</taxon>
        <taxon>Aspergillus</taxon>
        <taxon>Aspergillus subgen. Circumdati</taxon>
    </lineage>
</organism>
<accession>A0ABQ6WU91</accession>
<feature type="region of interest" description="Disordered" evidence="1">
    <location>
        <begin position="1"/>
        <end position="83"/>
    </location>
</feature>
<proteinExistence type="predicted"/>
<feature type="compositionally biased region" description="Acidic residues" evidence="1">
    <location>
        <begin position="28"/>
        <end position="38"/>
    </location>
</feature>
<sequence length="242" mass="28085">MPWIELPPETFEARNHIEFPKDERAVEDSEIEGGEVDDDGFHTYEDDESDYYEDDYEEEFPDRPAPSYGEPDHSVNQSEHGIKDEQRAWEISKIEEVQNAYQSLKAGLKTGNGRHQISIAKSHFRLYSTDYFDRCYNSAHYPSKYVKCYYVNEDDPTRMIGHITLNSCFGFFSEPFSPPTSASPHGINLTESETQHDCEIKFLNNDYLILMLSRYGVFVPDDPPPGAPHYFTFFGVRFDRDN</sequence>
<feature type="compositionally biased region" description="Acidic residues" evidence="1">
    <location>
        <begin position="45"/>
        <end position="60"/>
    </location>
</feature>
<name>A0ABQ6WU91_9EURO</name>